<dbReference type="AlphaFoldDB" id="D4MVK8"/>
<dbReference type="Proteomes" id="UP000008960">
    <property type="component" value="Chromosome"/>
</dbReference>
<dbReference type="RefSeq" id="WP_015530762.1">
    <property type="nucleotide sequence ID" value="NC_021016.1"/>
</dbReference>
<reference evidence="1 2" key="1">
    <citation type="submission" date="2010-03" db="EMBL/GenBank/DDBJ databases">
        <title>The genome sequence of Clostridiales sp. SSC/2.</title>
        <authorList>
            <consortium name="metaHIT consortium -- http://www.metahit.eu/"/>
            <person name="Pajon A."/>
            <person name="Turner K."/>
            <person name="Parkhill J."/>
            <person name="Duncan S."/>
            <person name="Flint H."/>
        </authorList>
    </citation>
    <scope>NUCLEOTIDE SEQUENCE [LARGE SCALE GENOMIC DNA]</scope>
    <source>
        <strain evidence="1 2">SSC/2</strain>
    </source>
</reference>
<accession>D4MVK8</accession>
<sequence length="43" mass="5109">MEEYKVRRFVNDKEVRELTPEQKKMMAVTVIRAIGAKEKKTAR</sequence>
<dbReference type="KEGG" id="bprl:CL2_25950"/>
<evidence type="ECO:0000313" key="2">
    <source>
        <dbReference type="Proteomes" id="UP000008960"/>
    </source>
</evidence>
<reference evidence="1 2" key="2">
    <citation type="submission" date="2010-03" db="EMBL/GenBank/DDBJ databases">
        <authorList>
            <person name="Pajon A."/>
        </authorList>
    </citation>
    <scope>NUCLEOTIDE SEQUENCE [LARGE SCALE GENOMIC DNA]</scope>
    <source>
        <strain evidence="1 2">SSC/2</strain>
    </source>
</reference>
<evidence type="ECO:0000313" key="1">
    <source>
        <dbReference type="EMBL" id="CBL39424.1"/>
    </source>
</evidence>
<organism evidence="1 2">
    <name type="scientific">Anaerostipes hadrus</name>
    <dbReference type="NCBI Taxonomy" id="649756"/>
    <lineage>
        <taxon>Bacteria</taxon>
        <taxon>Bacillati</taxon>
        <taxon>Bacillota</taxon>
        <taxon>Clostridia</taxon>
        <taxon>Lachnospirales</taxon>
        <taxon>Lachnospiraceae</taxon>
        <taxon>Anaerostipes</taxon>
    </lineage>
</organism>
<protein>
    <submittedName>
        <fullName evidence="1">Uncharacterized protein</fullName>
    </submittedName>
</protein>
<name>D4MVK8_ANAHA</name>
<proteinExistence type="predicted"/>
<gene>
    <name evidence="1" type="ORF">CL2_25950</name>
</gene>
<dbReference type="EMBL" id="FP929061">
    <property type="protein sequence ID" value="CBL39424.1"/>
    <property type="molecule type" value="Genomic_DNA"/>
</dbReference>
<dbReference type="PATRIC" id="fig|245018.3.peg.2885"/>